<keyword evidence="3" id="KW-0687">Ribonucleoprotein</keyword>
<accession>A0A2Z3GZT0</accession>
<dbReference type="OrthoDB" id="9804077at2"/>
<dbReference type="Proteomes" id="UP000245802">
    <property type="component" value="Chromosome"/>
</dbReference>
<dbReference type="Gene3D" id="2.40.50.140">
    <property type="entry name" value="Nucleic acid-binding proteins"/>
    <property type="match status" value="4"/>
</dbReference>
<evidence type="ECO:0000259" key="6">
    <source>
        <dbReference type="PROSITE" id="PS50126"/>
    </source>
</evidence>
<dbReference type="KEGG" id="gog:C1280_14605"/>
<keyword evidence="2 7" id="KW-0689">Ribosomal protein</keyword>
<dbReference type="InterPro" id="IPR035104">
    <property type="entry name" value="Ribosomal_protein_S1-like"/>
</dbReference>
<feature type="compositionally biased region" description="Pro residues" evidence="5">
    <location>
        <begin position="10"/>
        <end position="24"/>
    </location>
</feature>
<dbReference type="InterPro" id="IPR003029">
    <property type="entry name" value="S1_domain"/>
</dbReference>
<dbReference type="InterPro" id="IPR012340">
    <property type="entry name" value="NA-bd_OB-fold"/>
</dbReference>
<feature type="compositionally biased region" description="Basic and acidic residues" evidence="5">
    <location>
        <begin position="106"/>
        <end position="115"/>
    </location>
</feature>
<dbReference type="PANTHER" id="PTHR10724:SF7">
    <property type="entry name" value="SMALL RIBOSOMAL SUBUNIT PROTEIN BS1C"/>
    <property type="match status" value="1"/>
</dbReference>
<proteinExistence type="inferred from homology"/>
<evidence type="ECO:0000256" key="1">
    <source>
        <dbReference type="ARBA" id="ARBA00006767"/>
    </source>
</evidence>
<dbReference type="CDD" id="cd05688">
    <property type="entry name" value="S1_RPS1_repeat_ec3"/>
    <property type="match status" value="1"/>
</dbReference>
<dbReference type="GO" id="GO:0006412">
    <property type="term" value="P:translation"/>
    <property type="evidence" value="ECO:0007669"/>
    <property type="project" value="TreeGrafter"/>
</dbReference>
<feature type="compositionally biased region" description="Low complexity" evidence="5">
    <location>
        <begin position="25"/>
        <end position="40"/>
    </location>
</feature>
<dbReference type="EMBL" id="CP025958">
    <property type="protein sequence ID" value="AWM38101.1"/>
    <property type="molecule type" value="Genomic_DNA"/>
</dbReference>
<gene>
    <name evidence="7" type="ORF">C1280_14605</name>
</gene>
<dbReference type="PROSITE" id="PS50126">
    <property type="entry name" value="S1"/>
    <property type="match status" value="3"/>
</dbReference>
<reference evidence="7 8" key="1">
    <citation type="submission" date="2018-01" db="EMBL/GenBank/DDBJ databases">
        <title>G. obscuriglobus.</title>
        <authorList>
            <person name="Franke J."/>
            <person name="Blomberg W."/>
            <person name="Selmecki A."/>
        </authorList>
    </citation>
    <scope>NUCLEOTIDE SEQUENCE [LARGE SCALE GENOMIC DNA]</scope>
    <source>
        <strain evidence="7 8">DSM 5831</strain>
    </source>
</reference>
<feature type="domain" description="S1 motif" evidence="6">
    <location>
        <begin position="252"/>
        <end position="320"/>
    </location>
</feature>
<protein>
    <submittedName>
        <fullName evidence="7">30S ribosomal protein S1</fullName>
    </submittedName>
</protein>
<comment type="similarity">
    <text evidence="1">Belongs to the bacterial ribosomal protein bS1 family.</text>
</comment>
<name>A0A2Z3GZT0_9BACT</name>
<dbReference type="GO" id="GO:0003735">
    <property type="term" value="F:structural constituent of ribosome"/>
    <property type="evidence" value="ECO:0007669"/>
    <property type="project" value="TreeGrafter"/>
</dbReference>
<feature type="compositionally biased region" description="Low complexity" evidence="5">
    <location>
        <begin position="56"/>
        <end position="74"/>
    </location>
</feature>
<dbReference type="CDD" id="cd04465">
    <property type="entry name" value="S1_RPS1_repeat_ec2_hs2"/>
    <property type="match status" value="1"/>
</dbReference>
<feature type="domain" description="S1 motif" evidence="6">
    <location>
        <begin position="426"/>
        <end position="495"/>
    </location>
</feature>
<dbReference type="AlphaFoldDB" id="A0A2Z3GZT0"/>
<dbReference type="Pfam" id="PF00575">
    <property type="entry name" value="S1"/>
    <property type="match status" value="3"/>
</dbReference>
<dbReference type="GO" id="GO:0003729">
    <property type="term" value="F:mRNA binding"/>
    <property type="evidence" value="ECO:0007669"/>
    <property type="project" value="TreeGrafter"/>
</dbReference>
<dbReference type="RefSeq" id="WP_010033665.1">
    <property type="nucleotide sequence ID" value="NZ_CP025958.1"/>
</dbReference>
<dbReference type="PANTHER" id="PTHR10724">
    <property type="entry name" value="30S RIBOSOMAL PROTEIN S1"/>
    <property type="match status" value="1"/>
</dbReference>
<evidence type="ECO:0000256" key="2">
    <source>
        <dbReference type="ARBA" id="ARBA00022980"/>
    </source>
</evidence>
<feature type="region of interest" description="Disordered" evidence="5">
    <location>
        <begin position="1"/>
        <end position="126"/>
    </location>
</feature>
<feature type="compositionally biased region" description="Pro residues" evidence="5">
    <location>
        <begin position="78"/>
        <end position="90"/>
    </location>
</feature>
<comment type="function">
    <text evidence="4">Binds mRNA; thus facilitating recognition of the initiation point. It is needed to translate mRNA with a short Shine-Dalgarno (SD) purine-rich sequence.</text>
</comment>
<dbReference type="PRINTS" id="PR00681">
    <property type="entry name" value="RIBOSOMALS1"/>
</dbReference>
<evidence type="ECO:0000256" key="5">
    <source>
        <dbReference type="SAM" id="MobiDB-lite"/>
    </source>
</evidence>
<organism evidence="7 8">
    <name type="scientific">Gemmata obscuriglobus</name>
    <dbReference type="NCBI Taxonomy" id="114"/>
    <lineage>
        <taxon>Bacteria</taxon>
        <taxon>Pseudomonadati</taxon>
        <taxon>Planctomycetota</taxon>
        <taxon>Planctomycetia</taxon>
        <taxon>Gemmatales</taxon>
        <taxon>Gemmataceae</taxon>
        <taxon>Gemmata</taxon>
    </lineage>
</organism>
<dbReference type="FunFam" id="2.40.50.140:FF:000103">
    <property type="entry name" value="protein RRP5 homolog"/>
    <property type="match status" value="1"/>
</dbReference>
<dbReference type="InterPro" id="IPR050437">
    <property type="entry name" value="Ribos_protein_bS1-like"/>
</dbReference>
<sequence length="546" mass="58031">MSTENESPKPEQPPQPAQPSPVVPAQPSGPAAYGAAPQAPLNAGPVKGPQPGPSEAGAAPTPYGAAPQAPLNAGPGKGPVPPGGPRPGAPRPGGGNFGGNRPSTNRGDRPNRFDKPFNPGGAPPQLYVGAEKPNNRELDKLIEDELAAAMGDFDVSKTVAAVEQVQKPRAAGASGRKVGVVVGVHGNDVFVEVPGGRSQGLLPLQQFEGRRPAVGESVDFDIDHYDSANGLLILTREGAAQVVHDWTQVTYGMVVEAKVTGTNKNKTGLTIEVAGIKGFLPASQLDLYRVENVDQFVGQRLKVMVSEVNPEERNLIVSRRAVLEREKQVKAEEFWRTVEKDQVRKGIVRSVKPFGAFVDLGGADGLIPVSEFSWQRVNDLNEVVKIGQEVEVKISKIDFEARKIGLSMRALTTSPFEEFTKTTQAGARVTGKVSRLADFGAFVELAPGLEGLIHVSELSTQRVRRVSDVIEPGQNVIVEILSTDPVTKRIALSLKKIATEEEVAAEEAEEAEHLAALKAAEQAMASRPVNPNLRGGLGGPIRFDGQ</sequence>
<feature type="domain" description="S1 motif" evidence="6">
    <location>
        <begin position="341"/>
        <end position="409"/>
    </location>
</feature>
<evidence type="ECO:0000256" key="4">
    <source>
        <dbReference type="ARBA" id="ARBA00025604"/>
    </source>
</evidence>
<evidence type="ECO:0000313" key="8">
    <source>
        <dbReference type="Proteomes" id="UP000245802"/>
    </source>
</evidence>
<dbReference type="SMART" id="SM00316">
    <property type="entry name" value="S1"/>
    <property type="match status" value="4"/>
</dbReference>
<evidence type="ECO:0000313" key="7">
    <source>
        <dbReference type="EMBL" id="AWM38101.1"/>
    </source>
</evidence>
<dbReference type="GO" id="GO:0022627">
    <property type="term" value="C:cytosolic small ribosomal subunit"/>
    <property type="evidence" value="ECO:0007669"/>
    <property type="project" value="TreeGrafter"/>
</dbReference>
<keyword evidence="8" id="KW-1185">Reference proteome</keyword>
<evidence type="ECO:0000256" key="3">
    <source>
        <dbReference type="ARBA" id="ARBA00023274"/>
    </source>
</evidence>
<dbReference type="SUPFAM" id="SSF50249">
    <property type="entry name" value="Nucleic acid-binding proteins"/>
    <property type="match status" value="3"/>
</dbReference>